<dbReference type="Proteomes" id="UP000280834">
    <property type="component" value="Unassembled WGS sequence"/>
</dbReference>
<reference evidence="3" key="1">
    <citation type="submission" date="2017-02" db="UniProtKB">
        <authorList>
            <consortium name="WormBaseParasite"/>
        </authorList>
    </citation>
    <scope>IDENTIFICATION</scope>
</reference>
<evidence type="ECO:0000313" key="1">
    <source>
        <dbReference type="EMBL" id="VDO18405.1"/>
    </source>
</evidence>
<proteinExistence type="predicted"/>
<evidence type="ECO:0000313" key="2">
    <source>
        <dbReference type="Proteomes" id="UP000280834"/>
    </source>
</evidence>
<protein>
    <submittedName>
        <fullName evidence="1 3">Uncharacterized protein</fullName>
    </submittedName>
</protein>
<reference evidence="1 2" key="2">
    <citation type="submission" date="2018-11" db="EMBL/GenBank/DDBJ databases">
        <authorList>
            <consortium name="Pathogen Informatics"/>
        </authorList>
    </citation>
    <scope>NUCLEOTIDE SEQUENCE [LARGE SCALE GENOMIC DNA]</scope>
</reference>
<organism evidence="3">
    <name type="scientific">Brugia timori</name>
    <dbReference type="NCBI Taxonomy" id="42155"/>
    <lineage>
        <taxon>Eukaryota</taxon>
        <taxon>Metazoa</taxon>
        <taxon>Ecdysozoa</taxon>
        <taxon>Nematoda</taxon>
        <taxon>Chromadorea</taxon>
        <taxon>Rhabditida</taxon>
        <taxon>Spirurina</taxon>
        <taxon>Spiruromorpha</taxon>
        <taxon>Filarioidea</taxon>
        <taxon>Onchocercidae</taxon>
        <taxon>Brugia</taxon>
    </lineage>
</organism>
<name>A0A0R3QJ87_9BILA</name>
<evidence type="ECO:0000313" key="3">
    <source>
        <dbReference type="WBParaSite" id="BTMF_0000648701-mRNA-1"/>
    </source>
</evidence>
<sequence>MVVYDSSELNDTETGAEFCSHLYNKATHNFDEGSSSGLLMQNAVTSKCGRRYLVHNNGRCIRDPWDEKIEGEDLHEIWSSFFVFSLFSDIKIFFHQLFQIFIATYCLRISNAFFVKPLSI</sequence>
<dbReference type="EMBL" id="UZAG01006373">
    <property type="protein sequence ID" value="VDO18405.1"/>
    <property type="molecule type" value="Genomic_DNA"/>
</dbReference>
<accession>A0A0R3QJ87</accession>
<dbReference type="AlphaFoldDB" id="A0A0R3QJ87"/>
<keyword evidence="2" id="KW-1185">Reference proteome</keyword>
<gene>
    <name evidence="1" type="ORF">BTMF_LOCUS5718</name>
</gene>
<dbReference type="WBParaSite" id="BTMF_0000648701-mRNA-1">
    <property type="protein sequence ID" value="BTMF_0000648701-mRNA-1"/>
    <property type="gene ID" value="BTMF_0000648701"/>
</dbReference>